<name>A0A6M3ISR8_9ZZZZ</name>
<gene>
    <name evidence="2" type="ORF">MM415A02103_0015</name>
    <name evidence="1" type="ORF">MM415B01169_0018</name>
</gene>
<dbReference type="EMBL" id="MT141399">
    <property type="protein sequence ID" value="QJA60185.1"/>
    <property type="molecule type" value="Genomic_DNA"/>
</dbReference>
<accession>A0A6M3ISR8</accession>
<dbReference type="EMBL" id="MT142074">
    <property type="protein sequence ID" value="QJA74104.1"/>
    <property type="molecule type" value="Genomic_DNA"/>
</dbReference>
<organism evidence="1">
    <name type="scientific">viral metagenome</name>
    <dbReference type="NCBI Taxonomy" id="1070528"/>
    <lineage>
        <taxon>unclassified sequences</taxon>
        <taxon>metagenomes</taxon>
        <taxon>organismal metagenomes</taxon>
    </lineage>
</organism>
<sequence>MSTDNGDKSLTVLDFPKLFWPIDKLHNWDKNPRAIKKDDFERLKKQIKEL</sequence>
<evidence type="ECO:0000313" key="2">
    <source>
        <dbReference type="EMBL" id="QJA74104.1"/>
    </source>
</evidence>
<dbReference type="AlphaFoldDB" id="A0A6M3ISR8"/>
<protein>
    <submittedName>
        <fullName evidence="1">Uncharacterized protein</fullName>
    </submittedName>
</protein>
<proteinExistence type="predicted"/>
<reference evidence="1" key="1">
    <citation type="submission" date="2020-03" db="EMBL/GenBank/DDBJ databases">
        <title>The deep terrestrial virosphere.</title>
        <authorList>
            <person name="Holmfeldt K."/>
            <person name="Nilsson E."/>
            <person name="Simone D."/>
            <person name="Lopez-Fernandez M."/>
            <person name="Wu X."/>
            <person name="de Brujin I."/>
            <person name="Lundin D."/>
            <person name="Andersson A."/>
            <person name="Bertilsson S."/>
            <person name="Dopson M."/>
        </authorList>
    </citation>
    <scope>NUCLEOTIDE SEQUENCE</scope>
    <source>
        <strain evidence="2">MM415A02103</strain>
        <strain evidence="1">MM415B01169</strain>
    </source>
</reference>
<evidence type="ECO:0000313" key="1">
    <source>
        <dbReference type="EMBL" id="QJA60185.1"/>
    </source>
</evidence>